<evidence type="ECO:0000313" key="3">
    <source>
        <dbReference type="Proteomes" id="UP000008922"/>
    </source>
</evidence>
<proteinExistence type="predicted"/>
<dbReference type="InterPro" id="IPR025161">
    <property type="entry name" value="IS402-like_dom"/>
</dbReference>
<dbReference type="eggNOG" id="COG3293">
    <property type="taxonomic scope" value="Bacteria"/>
</dbReference>
<dbReference type="KEGG" id="atm:ANT_12310"/>
<dbReference type="Pfam" id="PF13340">
    <property type="entry name" value="DUF4096"/>
    <property type="match status" value="1"/>
</dbReference>
<name>E8N4A1_ANATU</name>
<dbReference type="Proteomes" id="UP000008922">
    <property type="component" value="Chromosome"/>
</dbReference>
<evidence type="ECO:0000259" key="1">
    <source>
        <dbReference type="Pfam" id="PF13340"/>
    </source>
</evidence>
<dbReference type="PANTHER" id="PTHR46637">
    <property type="entry name" value="TIS1421-TRANSPOSASE PROTEIN A"/>
    <property type="match status" value="1"/>
</dbReference>
<organism evidence="2 3">
    <name type="scientific">Anaerolinea thermophila (strain DSM 14523 / JCM 11388 / NBRC 100420 / UNI-1)</name>
    <dbReference type="NCBI Taxonomy" id="926569"/>
    <lineage>
        <taxon>Bacteria</taxon>
        <taxon>Bacillati</taxon>
        <taxon>Chloroflexota</taxon>
        <taxon>Anaerolineae</taxon>
        <taxon>Anaerolineales</taxon>
        <taxon>Anaerolineaceae</taxon>
        <taxon>Anaerolinea</taxon>
    </lineage>
</organism>
<gene>
    <name evidence="2" type="ordered locus">ANT_12310</name>
</gene>
<dbReference type="InParanoid" id="E8N4A1"/>
<protein>
    <recommendedName>
        <fullName evidence="1">Insertion element IS402-like domain-containing protein</fullName>
    </recommendedName>
</protein>
<evidence type="ECO:0000313" key="2">
    <source>
        <dbReference type="EMBL" id="BAJ63265.1"/>
    </source>
</evidence>
<accession>E8N4A1</accession>
<dbReference type="InterPro" id="IPR052909">
    <property type="entry name" value="Transposase_6_like"/>
</dbReference>
<keyword evidence="3" id="KW-1185">Reference proteome</keyword>
<dbReference type="HOGENOM" id="CLU_055261_4_4_0"/>
<dbReference type="EMBL" id="AP012029">
    <property type="protein sequence ID" value="BAJ63265.1"/>
    <property type="molecule type" value="Genomic_DNA"/>
</dbReference>
<dbReference type="AlphaFoldDB" id="E8N4A1"/>
<sequence length="90" mass="10853">MWIMRTGAQWKDMPERYPPYQTCHRRFQKWARLGAFEEMLKALVQDMKERGDLDLTECFIDGTFVIAKKGQRYKDHGSGRPLWSSYRHIR</sequence>
<dbReference type="PANTHER" id="PTHR46637:SF1">
    <property type="entry name" value="BLL5188 PROTEIN"/>
    <property type="match status" value="1"/>
</dbReference>
<feature type="domain" description="Insertion element IS402-like" evidence="1">
    <location>
        <begin position="1"/>
        <end position="39"/>
    </location>
</feature>
<reference evidence="2 3" key="1">
    <citation type="submission" date="2010-12" db="EMBL/GenBank/DDBJ databases">
        <title>Whole genome sequence of Anaerolinea thermophila UNI-1.</title>
        <authorList>
            <person name="Narita-Yamada S."/>
            <person name="Kishi E."/>
            <person name="Watanabe Y."/>
            <person name="Takasaki K."/>
            <person name="Ankai A."/>
            <person name="Oguchi A."/>
            <person name="Fukui S."/>
            <person name="Takahashi M."/>
            <person name="Yashiro I."/>
            <person name="Hosoyama A."/>
            <person name="Sekiguchi Y."/>
            <person name="Hanada S."/>
            <person name="Fujita N."/>
        </authorList>
    </citation>
    <scope>NUCLEOTIDE SEQUENCE [LARGE SCALE GENOMIC DNA]</scope>
    <source>
        <strain evidence="3">DSM 14523 / JCM 11388 / NBRC 100420 / UNI-1</strain>
    </source>
</reference>
<dbReference type="STRING" id="926569.ANT_12310"/>